<dbReference type="Gene3D" id="3.20.20.70">
    <property type="entry name" value="Aldolase class I"/>
    <property type="match status" value="1"/>
</dbReference>
<keyword evidence="1" id="KW-0285">Flavoprotein</keyword>
<protein>
    <submittedName>
        <fullName evidence="4">NADH:flavin oxidoreductase</fullName>
    </submittedName>
</protein>
<evidence type="ECO:0000313" key="5">
    <source>
        <dbReference type="Proteomes" id="UP000667802"/>
    </source>
</evidence>
<gene>
    <name evidence="4" type="ORF">G7B40_004170</name>
</gene>
<dbReference type="CDD" id="cd02803">
    <property type="entry name" value="OYE_like_FMN_family"/>
    <property type="match status" value="1"/>
</dbReference>
<name>A0AAP5I4S5_9CYAN</name>
<dbReference type="EMBL" id="JAALHA020000001">
    <property type="protein sequence ID" value="MDR9893769.1"/>
    <property type="molecule type" value="Genomic_DNA"/>
</dbReference>
<dbReference type="GO" id="GO:0016491">
    <property type="term" value="F:oxidoreductase activity"/>
    <property type="evidence" value="ECO:0007669"/>
    <property type="project" value="UniProtKB-KW"/>
</dbReference>
<dbReference type="AlphaFoldDB" id="A0AAP5I4S5"/>
<feature type="domain" description="NADH:flavin oxidoreductase/NADH oxidase N-terminal" evidence="3">
    <location>
        <begin position="6"/>
        <end position="273"/>
    </location>
</feature>
<dbReference type="RefSeq" id="WP_208338238.1">
    <property type="nucleotide sequence ID" value="NZ_CAWQFN010000041.1"/>
</dbReference>
<dbReference type="Pfam" id="PF00724">
    <property type="entry name" value="Oxidored_FMN"/>
    <property type="match status" value="1"/>
</dbReference>
<evidence type="ECO:0000259" key="3">
    <source>
        <dbReference type="Pfam" id="PF00724"/>
    </source>
</evidence>
<dbReference type="InterPro" id="IPR013785">
    <property type="entry name" value="Aldolase_TIM"/>
</dbReference>
<proteinExistence type="predicted"/>
<evidence type="ECO:0000256" key="2">
    <source>
        <dbReference type="ARBA" id="ARBA00023002"/>
    </source>
</evidence>
<comment type="caution">
    <text evidence="4">The sequence shown here is derived from an EMBL/GenBank/DDBJ whole genome shotgun (WGS) entry which is preliminary data.</text>
</comment>
<organism evidence="4 5">
    <name type="scientific">Aetokthonos hydrillicola Thurmond2011</name>
    <dbReference type="NCBI Taxonomy" id="2712845"/>
    <lineage>
        <taxon>Bacteria</taxon>
        <taxon>Bacillati</taxon>
        <taxon>Cyanobacteriota</taxon>
        <taxon>Cyanophyceae</taxon>
        <taxon>Nostocales</taxon>
        <taxon>Hapalosiphonaceae</taxon>
        <taxon>Aetokthonos</taxon>
    </lineage>
</organism>
<dbReference type="InterPro" id="IPR051799">
    <property type="entry name" value="NADH_flavin_oxidoreductase"/>
</dbReference>
<evidence type="ECO:0000256" key="1">
    <source>
        <dbReference type="ARBA" id="ARBA00022630"/>
    </source>
</evidence>
<keyword evidence="2" id="KW-0560">Oxidoreductase</keyword>
<dbReference type="PANTHER" id="PTHR43656:SF2">
    <property type="entry name" value="BINDING OXIDOREDUCTASE, PUTATIVE (AFU_ORTHOLOGUE AFUA_2G08260)-RELATED"/>
    <property type="match status" value="1"/>
</dbReference>
<dbReference type="InterPro" id="IPR001155">
    <property type="entry name" value="OxRdtase_FMN_N"/>
</dbReference>
<sequence length="481" mass="54493">MENDIIFEPLTFRNLTVKNRIFRSNISGRFDNYDGSGNQARINWEEKFARGGVGAIVSSFVPVTIKGRIVPNYATIHSDDRIPFWHKVGEKVHEYGCKFLMQLSHSGRQQDIQGVENSYIRQSSTNHTESFHGLECRAMTKEEIGDTVRAFANGARRAREAGLDGVELHSANGYLFTQFLSSGINDRTDEYGGSLENRARFLLEVIQAIRKEVGNDFHLQAKISAVEYNNAVIPWEKPGNTLEESIQVCKWVEEAGADAIHVSTGSLFPHPLNPAGTFPLEGKFSTDKASSSYDTMLSSGNQTFRNYLLFRYKFLHPVFLWFWYRVQRQRQNETNPIQGLEVKAEALDQSFREFVSSQEMQKLLHTYQGISLSHAGEIKKNVKIPVICTGGFQQASYIRKAIEEQFCDAVSIARPLVANNDLVQQFAKGKDIPERPCIYCNKCLLNTLENPLGCYESSRYGGDYDEMVKEVMTVFNPPPFT</sequence>
<accession>A0AAP5I4S5</accession>
<dbReference type="PANTHER" id="PTHR43656">
    <property type="entry name" value="BINDING OXIDOREDUCTASE, PUTATIVE (AFU_ORTHOLOGUE AFUA_2G08260)-RELATED"/>
    <property type="match status" value="1"/>
</dbReference>
<keyword evidence="5" id="KW-1185">Reference proteome</keyword>
<reference evidence="5" key="1">
    <citation type="journal article" date="2021" name="Science">
        <title>Hunting the eagle killer: A cyanobacterial neurotoxin causes vacuolar myelinopathy.</title>
        <authorList>
            <person name="Breinlinger S."/>
            <person name="Phillips T.J."/>
            <person name="Haram B.N."/>
            <person name="Mares J."/>
            <person name="Martinez Yerena J.A."/>
            <person name="Hrouzek P."/>
            <person name="Sobotka R."/>
            <person name="Henderson W.M."/>
            <person name="Schmieder P."/>
            <person name="Williams S.M."/>
            <person name="Lauderdale J.D."/>
            <person name="Wilde H.D."/>
            <person name="Gerrin W."/>
            <person name="Kust A."/>
            <person name="Washington J.W."/>
            <person name="Wagner C."/>
            <person name="Geier B."/>
            <person name="Liebeke M."/>
            <person name="Enke H."/>
            <person name="Niedermeyer T.H.J."/>
            <person name="Wilde S.B."/>
        </authorList>
    </citation>
    <scope>NUCLEOTIDE SEQUENCE [LARGE SCALE GENOMIC DNA]</scope>
    <source>
        <strain evidence="5">Thurmond2011</strain>
    </source>
</reference>
<dbReference type="Proteomes" id="UP000667802">
    <property type="component" value="Unassembled WGS sequence"/>
</dbReference>
<evidence type="ECO:0000313" key="4">
    <source>
        <dbReference type="EMBL" id="MDR9893769.1"/>
    </source>
</evidence>
<dbReference type="GO" id="GO:0010181">
    <property type="term" value="F:FMN binding"/>
    <property type="evidence" value="ECO:0007669"/>
    <property type="project" value="InterPro"/>
</dbReference>
<dbReference type="SUPFAM" id="SSF51395">
    <property type="entry name" value="FMN-linked oxidoreductases"/>
    <property type="match status" value="1"/>
</dbReference>